<evidence type="ECO:0000313" key="2">
    <source>
        <dbReference type="EMBL" id="MEX8192685.1"/>
    </source>
</evidence>
<evidence type="ECO:0000259" key="1">
    <source>
        <dbReference type="Pfam" id="PF13466"/>
    </source>
</evidence>
<feature type="domain" description="MlaB-like STAS" evidence="1">
    <location>
        <begin position="488"/>
        <end position="563"/>
    </location>
</feature>
<organism evidence="2 3">
    <name type="scientific">Comamonas guangdongensis</name>
    <dbReference type="NCBI Taxonomy" id="510515"/>
    <lineage>
        <taxon>Bacteria</taxon>
        <taxon>Pseudomonadati</taxon>
        <taxon>Pseudomonadota</taxon>
        <taxon>Betaproteobacteria</taxon>
        <taxon>Burkholderiales</taxon>
        <taxon>Comamonadaceae</taxon>
        <taxon>Comamonas</taxon>
    </lineage>
</organism>
<gene>
    <name evidence="2" type="ORF">AB6724_07515</name>
</gene>
<protein>
    <submittedName>
        <fullName evidence="2">STAS domain-containing protein</fullName>
    </submittedName>
</protein>
<dbReference type="SUPFAM" id="SSF52091">
    <property type="entry name" value="SpoIIaa-like"/>
    <property type="match status" value="1"/>
</dbReference>
<dbReference type="EMBL" id="JBFYGN010000006">
    <property type="protein sequence ID" value="MEX8192685.1"/>
    <property type="molecule type" value="Genomic_DNA"/>
</dbReference>
<dbReference type="Proteomes" id="UP001561046">
    <property type="component" value="Unassembled WGS sequence"/>
</dbReference>
<evidence type="ECO:0000313" key="3">
    <source>
        <dbReference type="Proteomes" id="UP001561046"/>
    </source>
</evidence>
<reference evidence="2 3" key="1">
    <citation type="journal article" date="2013" name="Int. J. Syst. Evol. Microbiol.">
        <title>Comamonas guangdongensis sp. nov., isolated from subterranean forest sediment, and emended description of the genus Comamonas.</title>
        <authorList>
            <person name="Zhang J."/>
            <person name="Wang Y."/>
            <person name="Zhou S."/>
            <person name="Wu C."/>
            <person name="He J."/>
            <person name="Li F."/>
        </authorList>
    </citation>
    <scope>NUCLEOTIDE SEQUENCE [LARGE SCALE GENOMIC DNA]</scope>
    <source>
        <strain evidence="2 3">CCTCC AB2011133</strain>
    </source>
</reference>
<sequence length="574" mass="62849">MAREENKSGGLLSKVVRFVRHPTVNWSDLDNLNQDSDEGQYSKQALKEMLERKRRNDFVRKREFEQLRKLRQAQLAQSSRPAAAAAEAKVAAIASSFLQTAHSTDLGERAETIRKIDEIEAQMAQQWWRGKQAADATTMTLQLPEGGNTMPSSFRTPPPGCPLPLLSDALPSDLKLPETVQSPGTGVPGLLSMRGDTDFTPGFASTQVSAPASVSMVPPSFARYEHDAVLEESAIVFANGDAAGAEKGLKALIAQRSQDLPSQLPLWLALLDLYRAAGWQAQFDDAGLDFAARFGRSAPQWFAMPQQPGQLSETINTSAAVAQGFRWQAPLQLDESALKVLQASKSRSPSPWLMDWSALEGMAPAALPALRAAVERWTHEKGELIFAGTERLLAVMGKLCPSGDASVAQDWWHLRLALLRLMHMQDDFELAALDYCVTYEVSPPSWVDPVGSFMRDGHAQMQAPKPLQGPDSMLPDALGRERAPQFVLQGVIDGDALPWLAAVQDKAKLGETIAVDCSRLVRMDFAAAGSVLNWAADMQAMGHVLQFSQLHQLVAVFFNIVGIQEHAQVIPRRD</sequence>
<keyword evidence="3" id="KW-1185">Reference proteome</keyword>
<comment type="caution">
    <text evidence="2">The sequence shown here is derived from an EMBL/GenBank/DDBJ whole genome shotgun (WGS) entry which is preliminary data.</text>
</comment>
<name>A0ABV3ZT69_9BURK</name>
<dbReference type="RefSeq" id="WP_369337885.1">
    <property type="nucleotide sequence ID" value="NZ_JBFYGN010000006.1"/>
</dbReference>
<proteinExistence type="predicted"/>
<accession>A0ABV3ZT69</accession>
<dbReference type="Pfam" id="PF13466">
    <property type="entry name" value="STAS_2"/>
    <property type="match status" value="1"/>
</dbReference>
<dbReference type="InterPro" id="IPR058548">
    <property type="entry name" value="MlaB-like_STAS"/>
</dbReference>
<dbReference type="InterPro" id="IPR036513">
    <property type="entry name" value="STAS_dom_sf"/>
</dbReference>